<dbReference type="KEGG" id="pbs:Plabr_1463"/>
<keyword evidence="1" id="KW-0175">Coiled coil</keyword>
<accession>F0SQP5</accession>
<dbReference type="HOGENOM" id="CLU_1179507_0_0_0"/>
<evidence type="ECO:0000313" key="2">
    <source>
        <dbReference type="EMBL" id="ADY59075.1"/>
    </source>
</evidence>
<dbReference type="RefSeq" id="WP_013627804.1">
    <property type="nucleotide sequence ID" value="NC_015174.1"/>
</dbReference>
<keyword evidence="3" id="KW-1185">Reference proteome</keyword>
<feature type="coiled-coil region" evidence="1">
    <location>
        <begin position="162"/>
        <end position="189"/>
    </location>
</feature>
<name>F0SQP5_RUBBR</name>
<evidence type="ECO:0000256" key="1">
    <source>
        <dbReference type="SAM" id="Coils"/>
    </source>
</evidence>
<proteinExistence type="predicted"/>
<dbReference type="STRING" id="756272.Plabr_1463"/>
<evidence type="ECO:0000313" key="3">
    <source>
        <dbReference type="Proteomes" id="UP000006860"/>
    </source>
</evidence>
<reference evidence="3" key="1">
    <citation type="submission" date="2011-02" db="EMBL/GenBank/DDBJ databases">
        <title>The complete genome of Planctomyces brasiliensis DSM 5305.</title>
        <authorList>
            <person name="Lucas S."/>
            <person name="Copeland A."/>
            <person name="Lapidus A."/>
            <person name="Bruce D."/>
            <person name="Goodwin L."/>
            <person name="Pitluck S."/>
            <person name="Kyrpides N."/>
            <person name="Mavromatis K."/>
            <person name="Pagani I."/>
            <person name="Ivanova N."/>
            <person name="Ovchinnikova G."/>
            <person name="Lu M."/>
            <person name="Detter J.C."/>
            <person name="Han C."/>
            <person name="Land M."/>
            <person name="Hauser L."/>
            <person name="Markowitz V."/>
            <person name="Cheng J.-F."/>
            <person name="Hugenholtz P."/>
            <person name="Woyke T."/>
            <person name="Wu D."/>
            <person name="Tindall B."/>
            <person name="Pomrenke H.G."/>
            <person name="Brambilla E."/>
            <person name="Klenk H.-P."/>
            <person name="Eisen J.A."/>
        </authorList>
    </citation>
    <scope>NUCLEOTIDE SEQUENCE [LARGE SCALE GENOMIC DNA]</scope>
    <source>
        <strain evidence="3">ATCC 49424 / DSM 5305 / JCM 21570 / NBRC 103401 / IFAM 1448</strain>
    </source>
</reference>
<gene>
    <name evidence="2" type="ordered locus">Plabr_1463</name>
</gene>
<dbReference type="Proteomes" id="UP000006860">
    <property type="component" value="Chromosome"/>
</dbReference>
<sequence length="235" mass="27910">MKTRHQKVNERQAYRFRKNLVKLAEAHGCPTENDLASRLGWKLEKKKWLRRCWKQGLQNTNPKTESHLRELAEFFGIEVKDLWNPKLYVDQRQNFYAVFRILRQWDAGVSEHWQTGLDVPQQHDDGTQLSNRQVITEWLRESTPETVAAHLYRESTQQDPPTASQKHLLNEIEVELDDLKQRINDLIEYKFDKITRLIYKARPLESVEEKPTQDKQTWDDLTAEEQATLLSDEND</sequence>
<protein>
    <submittedName>
        <fullName evidence="2">Uncharacterized protein</fullName>
    </submittedName>
</protein>
<dbReference type="EMBL" id="CP002546">
    <property type="protein sequence ID" value="ADY59075.1"/>
    <property type="molecule type" value="Genomic_DNA"/>
</dbReference>
<organism evidence="2 3">
    <name type="scientific">Rubinisphaera brasiliensis (strain ATCC 49424 / DSM 5305 / JCM 21570 / IAM 15109 / NBRC 103401 / IFAM 1448)</name>
    <name type="common">Planctomyces brasiliensis</name>
    <dbReference type="NCBI Taxonomy" id="756272"/>
    <lineage>
        <taxon>Bacteria</taxon>
        <taxon>Pseudomonadati</taxon>
        <taxon>Planctomycetota</taxon>
        <taxon>Planctomycetia</taxon>
        <taxon>Planctomycetales</taxon>
        <taxon>Planctomycetaceae</taxon>
        <taxon>Rubinisphaera</taxon>
    </lineage>
</organism>
<dbReference type="AlphaFoldDB" id="F0SQP5"/>